<protein>
    <recommendedName>
        <fullName evidence="5">Lysine-specific metallo-endopeptidase domain-containing protein</fullName>
    </recommendedName>
</protein>
<reference evidence="3" key="1">
    <citation type="submission" date="2020-01" db="EMBL/GenBank/DDBJ databases">
        <title>Identification and distribution of gene clusters putatively required for synthesis of sphingolipid metabolism inhibitors in phylogenetically diverse species of the filamentous fungus Fusarium.</title>
        <authorList>
            <person name="Kim H.-S."/>
            <person name="Busman M."/>
            <person name="Brown D.W."/>
            <person name="Divon H."/>
            <person name="Uhlig S."/>
            <person name="Proctor R.H."/>
        </authorList>
    </citation>
    <scope>NUCLEOTIDE SEQUENCE</scope>
    <source>
        <strain evidence="3">NRRL 53441</strain>
    </source>
</reference>
<proteinExistence type="predicted"/>
<dbReference type="Proteomes" id="UP000605986">
    <property type="component" value="Unassembled WGS sequence"/>
</dbReference>
<dbReference type="AlphaFoldDB" id="A0A8H4JRY8"/>
<feature type="compositionally biased region" description="Basic and acidic residues" evidence="1">
    <location>
        <begin position="415"/>
        <end position="427"/>
    </location>
</feature>
<sequence>MKLGVVFIGLLITFVSAQRKPKVPKLTDSWEIDASCDEGGKRQRLETAFSDVVELIRKARADLAIIQQPQPPPRKTEVSRENTLKWNRIAKRIVGVFGIGPTEEIKKKGYDPTEENFKRVVDTFDRMHQGLIEGKIIPEKGFSGTLDFLHKKPLIMCGDTKWKLYKKDDQDPNIKGKTVLEAFPEIEDYTWGGAFIHGKRYLKAGRDKDTKEIWTSPRICRTGTYGNTYQPQDLITFCDFGFSFSNEKSPVRDADQIVENTDIDIGNYGMNTLTRVMIHEFAHYYGSRLEENKLVRVKDLQAVDANGCLLWQIKVGGKDKFTRDKNDGGIKRVEQVVYGFKFATNIAKDLSGEPHVGQWRKSRGPDVWVDGERGDTGPSAATQTAETYAYFGIISYLDKWDWFDKAGKAQDPAEVEARERERQQDGN</sequence>
<evidence type="ECO:0000256" key="2">
    <source>
        <dbReference type="SAM" id="SignalP"/>
    </source>
</evidence>
<organism evidence="3 4">
    <name type="scientific">Fusarium austroafricanum</name>
    <dbReference type="NCBI Taxonomy" id="2364996"/>
    <lineage>
        <taxon>Eukaryota</taxon>
        <taxon>Fungi</taxon>
        <taxon>Dikarya</taxon>
        <taxon>Ascomycota</taxon>
        <taxon>Pezizomycotina</taxon>
        <taxon>Sordariomycetes</taxon>
        <taxon>Hypocreomycetidae</taxon>
        <taxon>Hypocreales</taxon>
        <taxon>Nectriaceae</taxon>
        <taxon>Fusarium</taxon>
        <taxon>Fusarium concolor species complex</taxon>
    </lineage>
</organism>
<accession>A0A8H4JRY8</accession>
<evidence type="ECO:0000313" key="4">
    <source>
        <dbReference type="Proteomes" id="UP000605986"/>
    </source>
</evidence>
<dbReference type="OrthoDB" id="5039373at2759"/>
<evidence type="ECO:0000313" key="3">
    <source>
        <dbReference type="EMBL" id="KAF4436467.1"/>
    </source>
</evidence>
<gene>
    <name evidence="3" type="ORF">F53441_13257</name>
</gene>
<comment type="caution">
    <text evidence="3">The sequence shown here is derived from an EMBL/GenBank/DDBJ whole genome shotgun (WGS) entry which is preliminary data.</text>
</comment>
<feature type="region of interest" description="Disordered" evidence="1">
    <location>
        <begin position="408"/>
        <end position="427"/>
    </location>
</feature>
<keyword evidence="2" id="KW-0732">Signal</keyword>
<dbReference type="EMBL" id="JAADJG010000802">
    <property type="protein sequence ID" value="KAF4436467.1"/>
    <property type="molecule type" value="Genomic_DNA"/>
</dbReference>
<evidence type="ECO:0008006" key="5">
    <source>
        <dbReference type="Google" id="ProtNLM"/>
    </source>
</evidence>
<evidence type="ECO:0000256" key="1">
    <source>
        <dbReference type="SAM" id="MobiDB-lite"/>
    </source>
</evidence>
<feature type="signal peptide" evidence="2">
    <location>
        <begin position="1"/>
        <end position="17"/>
    </location>
</feature>
<keyword evidence="4" id="KW-1185">Reference proteome</keyword>
<feature type="chain" id="PRO_5034278232" description="Lysine-specific metallo-endopeptidase domain-containing protein" evidence="2">
    <location>
        <begin position="18"/>
        <end position="427"/>
    </location>
</feature>
<name>A0A8H4JRY8_9HYPO</name>